<dbReference type="Gene3D" id="3.40.190.10">
    <property type="entry name" value="Periplasmic binding protein-like II"/>
    <property type="match status" value="2"/>
</dbReference>
<dbReference type="Proteomes" id="UP000613768">
    <property type="component" value="Unassembled WGS sequence"/>
</dbReference>
<evidence type="ECO:0000313" key="4">
    <source>
        <dbReference type="Proteomes" id="UP000613768"/>
    </source>
</evidence>
<comment type="similarity">
    <text evidence="1">Belongs to the bacterial solute-binding protein 3 family.</text>
</comment>
<feature type="chain" id="PRO_5043991608" description="Solute-binding protein family 3/N-terminal domain-containing protein" evidence="2">
    <location>
        <begin position="23"/>
        <end position="247"/>
    </location>
</feature>
<dbReference type="PANTHER" id="PTHR35936">
    <property type="entry name" value="MEMBRANE-BOUND LYTIC MUREIN TRANSGLYCOSYLASE F"/>
    <property type="match status" value="1"/>
</dbReference>
<evidence type="ECO:0000256" key="2">
    <source>
        <dbReference type="SAM" id="SignalP"/>
    </source>
</evidence>
<dbReference type="EMBL" id="JACYTR010000066">
    <property type="protein sequence ID" value="MBD8527807.1"/>
    <property type="molecule type" value="Genomic_DNA"/>
</dbReference>
<proteinExistence type="inferred from homology"/>
<dbReference type="PANTHER" id="PTHR35936:SF25">
    <property type="entry name" value="ABC TRANSPORTER SUBSTRATE-BINDING PROTEIN"/>
    <property type="match status" value="1"/>
</dbReference>
<protein>
    <recommendedName>
        <fullName evidence="5">Solute-binding protein family 3/N-terminal domain-containing protein</fullName>
    </recommendedName>
</protein>
<keyword evidence="4" id="KW-1185">Reference proteome</keyword>
<name>A0AAW3ZRV0_9GAMM</name>
<evidence type="ECO:0000256" key="1">
    <source>
        <dbReference type="ARBA" id="ARBA00010333"/>
    </source>
</evidence>
<dbReference type="AlphaFoldDB" id="A0AAW3ZRV0"/>
<dbReference type="RefSeq" id="WP_192031229.1">
    <property type="nucleotide sequence ID" value="NZ_JACYTR010000066.1"/>
</dbReference>
<feature type="signal peptide" evidence="2">
    <location>
        <begin position="1"/>
        <end position="22"/>
    </location>
</feature>
<evidence type="ECO:0000313" key="3">
    <source>
        <dbReference type="EMBL" id="MBD8527807.1"/>
    </source>
</evidence>
<organism evidence="3 4">
    <name type="scientific">Pseudomarimonas arenosa</name>
    <dbReference type="NCBI Taxonomy" id="2774145"/>
    <lineage>
        <taxon>Bacteria</taxon>
        <taxon>Pseudomonadati</taxon>
        <taxon>Pseudomonadota</taxon>
        <taxon>Gammaproteobacteria</taxon>
        <taxon>Lysobacterales</taxon>
        <taxon>Lysobacteraceae</taxon>
        <taxon>Pseudomarimonas</taxon>
    </lineage>
</organism>
<dbReference type="SUPFAM" id="SSF53850">
    <property type="entry name" value="Periplasmic binding protein-like II"/>
    <property type="match status" value="1"/>
</dbReference>
<accession>A0AAW3ZRV0</accession>
<evidence type="ECO:0008006" key="5">
    <source>
        <dbReference type="Google" id="ProtNLM"/>
    </source>
</evidence>
<gene>
    <name evidence="3" type="ORF">IFO71_18840</name>
</gene>
<keyword evidence="2" id="KW-0732">Signal</keyword>
<reference evidence="3 4" key="1">
    <citation type="submission" date="2020-09" db="EMBL/GenBank/DDBJ databases">
        <title>Pseudoxanthomonas sp. CAU 1598 isolated from sand of Yaerae Beach.</title>
        <authorList>
            <person name="Kim W."/>
        </authorList>
    </citation>
    <scope>NUCLEOTIDE SEQUENCE [LARGE SCALE GENOMIC DNA]</scope>
    <source>
        <strain evidence="3 4">CAU 1598</strain>
    </source>
</reference>
<comment type="caution">
    <text evidence="3">The sequence shown here is derived from an EMBL/GenBank/DDBJ whole genome shotgun (WGS) entry which is preliminary data.</text>
</comment>
<sequence>MKLSVLWCGLVLWLVSMGAVNAQSFTIGVEQSDYYPISAYRNGQYQGYARELLDAFAKKHGYEFKYSALPIKRLYADFLTRDELDFKYPDNPHWQPDMKEGINIAYSQSLVDSIEGGMVLAERVGTPLSEYKALGTIRGFTPWPYQDALGGGQLRLEESDDLPTLVQKVLLKRVDVMYINTSIANYHLAEDLKKPGALKFDPALPHAPVQYLMSSRKHPKVIEQFNAFLSEEASLVEQLRRKHKLTD</sequence>